<accession>A0A7S3CMM1</accession>
<dbReference type="EMBL" id="HBIA01008293">
    <property type="protein sequence ID" value="CAE0232399.1"/>
    <property type="molecule type" value="Transcribed_RNA"/>
</dbReference>
<name>A0A7S3CMM1_9SPIT</name>
<feature type="region of interest" description="Disordered" evidence="1">
    <location>
        <begin position="1"/>
        <end position="33"/>
    </location>
</feature>
<proteinExistence type="predicted"/>
<reference evidence="2" key="1">
    <citation type="submission" date="2021-01" db="EMBL/GenBank/DDBJ databases">
        <authorList>
            <person name="Corre E."/>
            <person name="Pelletier E."/>
            <person name="Niang G."/>
            <person name="Scheremetjew M."/>
            <person name="Finn R."/>
            <person name="Kale V."/>
            <person name="Holt S."/>
            <person name="Cochrane G."/>
            <person name="Meng A."/>
            <person name="Brown T."/>
            <person name="Cohen L."/>
        </authorList>
    </citation>
    <scope>NUCLEOTIDE SEQUENCE</scope>
    <source>
        <strain evidence="2">Ras09</strain>
    </source>
</reference>
<sequence>MMQKQFQNQQKNMQQSSQTLANENDSLKKQISDLQANLDKMTLERAKGSGSSKQLEMQIVELENKVMMLEEEKRQEKEANLQNKEELNKKVNNLTQVNNMKKMIMDKNSHIKTLRDRLSKYENLDED</sequence>
<protein>
    <recommendedName>
        <fullName evidence="3">Leucine zipper transcription factor-like protein 1</fullName>
    </recommendedName>
</protein>
<dbReference type="AlphaFoldDB" id="A0A7S3CMM1"/>
<feature type="compositionally biased region" description="Low complexity" evidence="1">
    <location>
        <begin position="1"/>
        <end position="18"/>
    </location>
</feature>
<evidence type="ECO:0000256" key="1">
    <source>
        <dbReference type="SAM" id="MobiDB-lite"/>
    </source>
</evidence>
<evidence type="ECO:0008006" key="3">
    <source>
        <dbReference type="Google" id="ProtNLM"/>
    </source>
</evidence>
<gene>
    <name evidence="2" type="ORF">SRAS04492_LOCUS4197</name>
</gene>
<evidence type="ECO:0000313" key="2">
    <source>
        <dbReference type="EMBL" id="CAE0232399.1"/>
    </source>
</evidence>
<organism evidence="2">
    <name type="scientific">Strombidium rassoulzadegani</name>
    <dbReference type="NCBI Taxonomy" id="1082188"/>
    <lineage>
        <taxon>Eukaryota</taxon>
        <taxon>Sar</taxon>
        <taxon>Alveolata</taxon>
        <taxon>Ciliophora</taxon>
        <taxon>Intramacronucleata</taxon>
        <taxon>Spirotrichea</taxon>
        <taxon>Oligotrichia</taxon>
        <taxon>Strombidiidae</taxon>
        <taxon>Strombidium</taxon>
    </lineage>
</organism>